<evidence type="ECO:0000313" key="2">
    <source>
        <dbReference type="Proteomes" id="UP000193377"/>
    </source>
</evidence>
<comment type="caution">
    <text evidence="1">The sequence shown here is derived from an EMBL/GenBank/DDBJ whole genome shotgun (WGS) entry which is preliminary data.</text>
</comment>
<dbReference type="RefSeq" id="WP_085393642.1">
    <property type="nucleotide sequence ID" value="NZ_LNKD01000009.1"/>
</dbReference>
<dbReference type="AlphaFoldDB" id="A0A1X2YQV5"/>
<dbReference type="Proteomes" id="UP000193377">
    <property type="component" value="Unassembled WGS sequence"/>
</dbReference>
<gene>
    <name evidence="1" type="ORF">B0487_2214</name>
</gene>
<organism evidence="1 2">
    <name type="scientific">Bifidobacterium adolescentis</name>
    <dbReference type="NCBI Taxonomy" id="1680"/>
    <lineage>
        <taxon>Bacteria</taxon>
        <taxon>Bacillati</taxon>
        <taxon>Actinomycetota</taxon>
        <taxon>Actinomycetes</taxon>
        <taxon>Bifidobacteriales</taxon>
        <taxon>Bifidobacteriaceae</taxon>
        <taxon>Bifidobacterium</taxon>
    </lineage>
</organism>
<reference evidence="1 2" key="1">
    <citation type="journal article" date="2016" name="Sci. Rep.">
        <title>Evaluation of genetic diversity among strains of the human gut commensal Bifidobacterium adolescentis.</title>
        <authorList>
            <person name="Duranti S."/>
            <person name="Milani C."/>
            <person name="Lugli G.A."/>
            <person name="Mancabelli L."/>
            <person name="Turroni F."/>
            <person name="Ferrario C."/>
            <person name="Mangifesta M."/>
            <person name="Viappiani A."/>
            <person name="Sanchez B."/>
            <person name="Margolles A."/>
            <person name="van Sinderen D."/>
            <person name="Ventura M."/>
        </authorList>
    </citation>
    <scope>NUCLEOTIDE SEQUENCE [LARGE SCALE GENOMIC DNA]</scope>
    <source>
        <strain evidence="1 2">487B</strain>
    </source>
</reference>
<name>A0A1X2YQV5_BIFAD</name>
<protein>
    <submittedName>
        <fullName evidence="1">Uncharacterized protein</fullName>
    </submittedName>
</protein>
<sequence>MLDLEQLLSDLRGLENELNGMGVEAVLDERDDGMPEFHFGEFGGGLSWWVNKGFYLTIWAGDLSDVYDTNIFCEFRHELMRRLADQYEGKAQDTRDTWGRLCGDDTPMPANLAEKSDGYERVAERLRDAIRDDGVPVFIDDFADFKLLRQHDPRDLLTDVTGQRLRGMGLVERKYCPGDVFDELTDKGRADVEYTARTMGISLN</sequence>
<proteinExistence type="predicted"/>
<accession>A0A1X2YQV5</accession>
<evidence type="ECO:0000313" key="1">
    <source>
        <dbReference type="EMBL" id="OSG84550.1"/>
    </source>
</evidence>
<dbReference type="EMBL" id="LNKD01000009">
    <property type="protein sequence ID" value="OSG84550.1"/>
    <property type="molecule type" value="Genomic_DNA"/>
</dbReference>